<dbReference type="GO" id="GO:0019825">
    <property type="term" value="F:oxygen binding"/>
    <property type="evidence" value="ECO:0007669"/>
    <property type="project" value="InterPro"/>
</dbReference>
<name>A0A9J2PX12_ASCLU</name>
<keyword evidence="3 5" id="KW-1133">Transmembrane helix</keyword>
<dbReference type="InterPro" id="IPR012292">
    <property type="entry name" value="Globin/Proto"/>
</dbReference>
<dbReference type="InterPro" id="IPR017452">
    <property type="entry name" value="GPCR_Rhodpsn_7TM"/>
</dbReference>
<feature type="transmembrane region" description="Helical" evidence="5">
    <location>
        <begin position="106"/>
        <end position="127"/>
    </location>
</feature>
<dbReference type="GO" id="GO:0020037">
    <property type="term" value="F:heme binding"/>
    <property type="evidence" value="ECO:0007669"/>
    <property type="project" value="InterPro"/>
</dbReference>
<keyword evidence="4 5" id="KW-0472">Membrane</keyword>
<dbReference type="GO" id="GO:0016020">
    <property type="term" value="C:membrane"/>
    <property type="evidence" value="ECO:0007669"/>
    <property type="project" value="UniProtKB-SubCell"/>
</dbReference>
<dbReference type="CDD" id="cd14978">
    <property type="entry name" value="7tmA_FMRFamide_R-like"/>
    <property type="match status" value="1"/>
</dbReference>
<sequence length="542" mass="62834">MGDASDENITNCYEVSHTYYYLIFSQLVNGVLTTACVLIGTVGNLHSIKSIHMTNFDKNRGVVLAVSILALAFWDTILLWCAFFYYGMSALMRAHNSDTTKLLIPWFHGFSQIANTASIWCVVAITVQRFMASRDPFRCSRNNRTLLSSLRTDRRNSSLSVIYCSTYRRHFRMPILLSLAAILLNIPAFFEIESHVCRRKEGRYGYGLHISKLRLNPYYQIWYKVVFRMIVTSCIPNIFVLLLTSLTVYVLKGTNRSRRQLFHMSESLSDRYSSKEAMQTMISLMLVIKYLLFRSPSFFLDVIEVTIGYRGWVQIFIYGADLSNFLVILNSATNCLIFLKGPTWLQRKFTHRNTVKKRTYLFNSLQRSRRVALLQSSWTTAQTMTSRQFGLRIVYAMLRKDPSLFDSIAPSQRNSEEEPLSNSTRGTIERRSFDLLTCPQYYEVGERIENFIGELIRMMQEGQSEQAIIERIRMVGAVHYEHKVLFSSSVWREFKASTLAIIAECPFESETESVPELWKLNRSSSLAIAEKQRIRRIRIKSR</sequence>
<evidence type="ECO:0000256" key="5">
    <source>
        <dbReference type="SAM" id="Phobius"/>
    </source>
</evidence>
<evidence type="ECO:0000256" key="1">
    <source>
        <dbReference type="ARBA" id="ARBA00004370"/>
    </source>
</evidence>
<accession>A0A9J2PX12</accession>
<dbReference type="PANTHER" id="PTHR46641:SF13">
    <property type="entry name" value="G_PROTEIN_RECEP_F1_2 DOMAIN-CONTAINING PROTEIN"/>
    <property type="match status" value="1"/>
</dbReference>
<feature type="transmembrane region" description="Helical" evidence="5">
    <location>
        <begin position="173"/>
        <end position="190"/>
    </location>
</feature>
<proteinExistence type="predicted"/>
<comment type="subcellular location">
    <subcellularLocation>
        <location evidence="1">Membrane</location>
    </subcellularLocation>
</comment>
<dbReference type="WBParaSite" id="ALUE_0001470001-mRNA-1">
    <property type="protein sequence ID" value="ALUE_0001470001-mRNA-1"/>
    <property type="gene ID" value="ALUE_0001470001"/>
</dbReference>
<reference evidence="8" key="1">
    <citation type="submission" date="2023-03" db="UniProtKB">
        <authorList>
            <consortium name="WormBaseParasite"/>
        </authorList>
    </citation>
    <scope>IDENTIFICATION</scope>
</reference>
<evidence type="ECO:0000259" key="6">
    <source>
        <dbReference type="PROSITE" id="PS50262"/>
    </source>
</evidence>
<evidence type="ECO:0000256" key="3">
    <source>
        <dbReference type="ARBA" id="ARBA00022989"/>
    </source>
</evidence>
<feature type="transmembrane region" description="Helical" evidence="5">
    <location>
        <begin position="20"/>
        <end position="42"/>
    </location>
</feature>
<dbReference type="Proteomes" id="UP000036681">
    <property type="component" value="Unplaced"/>
</dbReference>
<keyword evidence="2 5" id="KW-0812">Transmembrane</keyword>
<keyword evidence="7" id="KW-1185">Reference proteome</keyword>
<feature type="transmembrane region" description="Helical" evidence="5">
    <location>
        <begin position="225"/>
        <end position="251"/>
    </location>
</feature>
<protein>
    <submittedName>
        <fullName evidence="8">G-protein coupled receptors family 1 profile domain-containing protein</fullName>
    </submittedName>
</protein>
<feature type="transmembrane region" description="Helical" evidence="5">
    <location>
        <begin position="62"/>
        <end position="86"/>
    </location>
</feature>
<organism evidence="7 8">
    <name type="scientific">Ascaris lumbricoides</name>
    <name type="common">Giant roundworm</name>
    <dbReference type="NCBI Taxonomy" id="6252"/>
    <lineage>
        <taxon>Eukaryota</taxon>
        <taxon>Metazoa</taxon>
        <taxon>Ecdysozoa</taxon>
        <taxon>Nematoda</taxon>
        <taxon>Chromadorea</taxon>
        <taxon>Rhabditida</taxon>
        <taxon>Spirurina</taxon>
        <taxon>Ascaridomorpha</taxon>
        <taxon>Ascaridoidea</taxon>
        <taxon>Ascarididae</taxon>
        <taxon>Ascaris</taxon>
    </lineage>
</organism>
<dbReference type="PROSITE" id="PS50262">
    <property type="entry name" value="G_PROTEIN_RECEP_F1_2"/>
    <property type="match status" value="1"/>
</dbReference>
<dbReference type="InterPro" id="IPR052954">
    <property type="entry name" value="GPCR-Ligand_Int"/>
</dbReference>
<dbReference type="SUPFAM" id="SSF81321">
    <property type="entry name" value="Family A G protein-coupled receptor-like"/>
    <property type="match status" value="1"/>
</dbReference>
<dbReference type="PANTHER" id="PTHR46641">
    <property type="entry name" value="FMRFAMIDE RECEPTOR-RELATED"/>
    <property type="match status" value="1"/>
</dbReference>
<evidence type="ECO:0000313" key="7">
    <source>
        <dbReference type="Proteomes" id="UP000036681"/>
    </source>
</evidence>
<dbReference type="AlphaFoldDB" id="A0A9J2PX12"/>
<dbReference type="Gene3D" id="1.20.1070.10">
    <property type="entry name" value="Rhodopsin 7-helix transmembrane proteins"/>
    <property type="match status" value="1"/>
</dbReference>
<evidence type="ECO:0000256" key="2">
    <source>
        <dbReference type="ARBA" id="ARBA00022692"/>
    </source>
</evidence>
<evidence type="ECO:0000313" key="8">
    <source>
        <dbReference type="WBParaSite" id="ALUE_0001470001-mRNA-1"/>
    </source>
</evidence>
<evidence type="ECO:0000256" key="4">
    <source>
        <dbReference type="ARBA" id="ARBA00023136"/>
    </source>
</evidence>
<dbReference type="Gene3D" id="1.10.490.10">
    <property type="entry name" value="Globins"/>
    <property type="match status" value="1"/>
</dbReference>
<feature type="domain" description="G-protein coupled receptors family 1 profile" evidence="6">
    <location>
        <begin position="43"/>
        <end position="338"/>
    </location>
</feature>